<evidence type="ECO:0000313" key="8">
    <source>
        <dbReference type="EnsemblMetazoa" id="MESCA006424-PA"/>
    </source>
</evidence>
<sequence>MSDFSTWYNSVPTFTRLWFSGTVAVTLLGKLNILPIQYLFLSPELVFKKLQLWRPMTSLLFYPPSFHFLINLYLLYSYSSKLEKDHYKTSPSDYFFLLFFCWICTVLAGFLFNIYFLMDAMVVCVIYIWCQMNKDVIVTFWFGTKFKAVYLPWVLLVVNFILSNGHIDSLSGIVVGHLYYFLKYQYPQEHGGVELLKTPAFLKNYFPDISGVHGFGIPPASTARPRTTMQGGNRFFADSWGSGNTLGRN</sequence>
<feature type="transmembrane region" description="Helical" evidence="7">
    <location>
        <begin position="96"/>
        <end position="129"/>
    </location>
</feature>
<dbReference type="OMA" id="LWRCVTS"/>
<reference evidence="8" key="2">
    <citation type="submission" date="2015-06" db="UniProtKB">
        <authorList>
            <consortium name="EnsemblMetazoa"/>
        </authorList>
    </citation>
    <scope>IDENTIFICATION</scope>
</reference>
<feature type="transmembrane region" description="Helical" evidence="7">
    <location>
        <begin position="52"/>
        <end position="76"/>
    </location>
</feature>
<keyword evidence="5 7" id="KW-1133">Transmembrane helix</keyword>
<dbReference type="EnsemblMetazoa" id="MESCA006424-RA">
    <property type="protein sequence ID" value="MESCA006424-PA"/>
    <property type="gene ID" value="MESCA006424"/>
</dbReference>
<dbReference type="GO" id="GO:0006950">
    <property type="term" value="P:response to stress"/>
    <property type="evidence" value="ECO:0007669"/>
    <property type="project" value="UniProtKB-ARBA"/>
</dbReference>
<comment type="function">
    <text evidence="7">May be involved in the degradation of misfolded endoplasmic reticulum (ER) luminal proteins.</text>
</comment>
<keyword evidence="4 7" id="KW-0256">Endoplasmic reticulum</keyword>
<dbReference type="GO" id="GO:0005789">
    <property type="term" value="C:endoplasmic reticulum membrane"/>
    <property type="evidence" value="ECO:0007669"/>
    <property type="project" value="UniProtKB-SubCell"/>
</dbReference>
<evidence type="ECO:0000256" key="5">
    <source>
        <dbReference type="ARBA" id="ARBA00022989"/>
    </source>
</evidence>
<keyword evidence="3 7" id="KW-0812">Transmembrane</keyword>
<accession>T1GRX8</accession>
<dbReference type="Gene3D" id="1.20.1540.10">
    <property type="entry name" value="Rhomboid-like"/>
    <property type="match status" value="1"/>
</dbReference>
<name>T1GRX8_MEGSC</name>
<evidence type="ECO:0000256" key="2">
    <source>
        <dbReference type="ARBA" id="ARBA00008917"/>
    </source>
</evidence>
<evidence type="ECO:0000256" key="1">
    <source>
        <dbReference type="ARBA" id="ARBA00004477"/>
    </source>
</evidence>
<evidence type="ECO:0000256" key="6">
    <source>
        <dbReference type="ARBA" id="ARBA00023136"/>
    </source>
</evidence>
<dbReference type="SUPFAM" id="SSF144091">
    <property type="entry name" value="Rhomboid-like"/>
    <property type="match status" value="1"/>
</dbReference>
<organism evidence="8 9">
    <name type="scientific">Megaselia scalaris</name>
    <name type="common">Humpbacked fly</name>
    <name type="synonym">Phora scalaris</name>
    <dbReference type="NCBI Taxonomy" id="36166"/>
    <lineage>
        <taxon>Eukaryota</taxon>
        <taxon>Metazoa</taxon>
        <taxon>Ecdysozoa</taxon>
        <taxon>Arthropoda</taxon>
        <taxon>Hexapoda</taxon>
        <taxon>Insecta</taxon>
        <taxon>Pterygota</taxon>
        <taxon>Neoptera</taxon>
        <taxon>Endopterygota</taxon>
        <taxon>Diptera</taxon>
        <taxon>Brachycera</taxon>
        <taxon>Muscomorpha</taxon>
        <taxon>Platypezoidea</taxon>
        <taxon>Phoridae</taxon>
        <taxon>Megaseliini</taxon>
        <taxon>Megaselia</taxon>
    </lineage>
</organism>
<feature type="transmembrane region" description="Helical" evidence="7">
    <location>
        <begin position="17"/>
        <end position="40"/>
    </location>
</feature>
<dbReference type="Proteomes" id="UP000015102">
    <property type="component" value="Unassembled WGS sequence"/>
</dbReference>
<feature type="transmembrane region" description="Helical" evidence="7">
    <location>
        <begin position="149"/>
        <end position="167"/>
    </location>
</feature>
<evidence type="ECO:0000256" key="4">
    <source>
        <dbReference type="ARBA" id="ARBA00022824"/>
    </source>
</evidence>
<keyword evidence="9" id="KW-1185">Reference proteome</keyword>
<comment type="similarity">
    <text evidence="2 7">Belongs to the derlin family.</text>
</comment>
<dbReference type="InterPro" id="IPR035952">
    <property type="entry name" value="Rhomboid-like_sf"/>
</dbReference>
<protein>
    <recommendedName>
        <fullName evidence="7">Derlin</fullName>
    </recommendedName>
</protein>
<dbReference type="STRING" id="36166.T1GRX8"/>
<dbReference type="AlphaFoldDB" id="T1GRX8"/>
<dbReference type="EMBL" id="CAQQ02393420">
    <property type="status" value="NOT_ANNOTATED_CDS"/>
    <property type="molecule type" value="Genomic_DNA"/>
</dbReference>
<dbReference type="HOGENOM" id="CLU_051898_3_1_1"/>
<reference evidence="9" key="1">
    <citation type="submission" date="2013-02" db="EMBL/GenBank/DDBJ databases">
        <authorList>
            <person name="Hughes D."/>
        </authorList>
    </citation>
    <scope>NUCLEOTIDE SEQUENCE</scope>
    <source>
        <strain>Durham</strain>
        <strain evidence="9">NC isolate 2 -- Noor lab</strain>
    </source>
</reference>
<evidence type="ECO:0000256" key="7">
    <source>
        <dbReference type="RuleBase" id="RU363059"/>
    </source>
</evidence>
<evidence type="ECO:0000313" key="9">
    <source>
        <dbReference type="Proteomes" id="UP000015102"/>
    </source>
</evidence>
<dbReference type="InterPro" id="IPR007599">
    <property type="entry name" value="DER1"/>
</dbReference>
<dbReference type="PANTHER" id="PTHR11009">
    <property type="entry name" value="DER1-LIKE PROTEIN, DERLIN"/>
    <property type="match status" value="1"/>
</dbReference>
<evidence type="ECO:0000256" key="3">
    <source>
        <dbReference type="ARBA" id="ARBA00022692"/>
    </source>
</evidence>
<proteinExistence type="inferred from homology"/>
<dbReference type="Pfam" id="PF04511">
    <property type="entry name" value="DER1"/>
    <property type="match status" value="1"/>
</dbReference>
<comment type="subcellular location">
    <subcellularLocation>
        <location evidence="1 7">Endoplasmic reticulum membrane</location>
        <topology evidence="1 7">Multi-pass membrane protein</topology>
    </subcellularLocation>
</comment>
<keyword evidence="6 7" id="KW-0472">Membrane</keyword>